<keyword evidence="2" id="KW-1185">Reference proteome</keyword>
<feature type="non-terminal residue" evidence="1">
    <location>
        <position position="1"/>
    </location>
</feature>
<organism evidence="1 2">
    <name type="scientific">Mucuna pruriens</name>
    <name type="common">Velvet bean</name>
    <name type="synonym">Dolichos pruriens</name>
    <dbReference type="NCBI Taxonomy" id="157652"/>
    <lineage>
        <taxon>Eukaryota</taxon>
        <taxon>Viridiplantae</taxon>
        <taxon>Streptophyta</taxon>
        <taxon>Embryophyta</taxon>
        <taxon>Tracheophyta</taxon>
        <taxon>Spermatophyta</taxon>
        <taxon>Magnoliopsida</taxon>
        <taxon>eudicotyledons</taxon>
        <taxon>Gunneridae</taxon>
        <taxon>Pentapetalae</taxon>
        <taxon>rosids</taxon>
        <taxon>fabids</taxon>
        <taxon>Fabales</taxon>
        <taxon>Fabaceae</taxon>
        <taxon>Papilionoideae</taxon>
        <taxon>50 kb inversion clade</taxon>
        <taxon>NPAAA clade</taxon>
        <taxon>indigoferoid/millettioid clade</taxon>
        <taxon>Phaseoleae</taxon>
        <taxon>Mucuna</taxon>
    </lineage>
</organism>
<comment type="caution">
    <text evidence="1">The sequence shown here is derived from an EMBL/GenBank/DDBJ whole genome shotgun (WGS) entry which is preliminary data.</text>
</comment>
<protein>
    <submittedName>
        <fullName evidence="1">Uncharacterized protein</fullName>
    </submittedName>
</protein>
<dbReference type="EMBL" id="QJKJ01009321">
    <property type="protein sequence ID" value="RDX76987.1"/>
    <property type="molecule type" value="Genomic_DNA"/>
</dbReference>
<gene>
    <name evidence="1" type="ORF">CR513_42961</name>
</gene>
<name>A0A371FFB1_MUCPR</name>
<dbReference type="OrthoDB" id="1747743at2759"/>
<accession>A0A371FFB1</accession>
<evidence type="ECO:0000313" key="2">
    <source>
        <dbReference type="Proteomes" id="UP000257109"/>
    </source>
</evidence>
<evidence type="ECO:0000313" key="1">
    <source>
        <dbReference type="EMBL" id="RDX76987.1"/>
    </source>
</evidence>
<dbReference type="AlphaFoldDB" id="A0A371FFB1"/>
<sequence>MVVDKQVSLAFILETYNDKILCNVVPMEFDRKVTYDGVTNRFPFVHMGQKVNLKPLSPREVNEDQLKMKIKRKKNRKN</sequence>
<dbReference type="Proteomes" id="UP000257109">
    <property type="component" value="Unassembled WGS sequence"/>
</dbReference>
<reference evidence="1" key="1">
    <citation type="submission" date="2018-05" db="EMBL/GenBank/DDBJ databases">
        <title>Draft genome of Mucuna pruriens seed.</title>
        <authorList>
            <person name="Nnadi N.E."/>
            <person name="Vos R."/>
            <person name="Hasami M.H."/>
            <person name="Devisetty U.K."/>
            <person name="Aguiy J.C."/>
        </authorList>
    </citation>
    <scope>NUCLEOTIDE SEQUENCE [LARGE SCALE GENOMIC DNA]</scope>
    <source>
        <strain evidence="1">JCA_2017</strain>
    </source>
</reference>
<proteinExistence type="predicted"/>